<organism evidence="1 2">
    <name type="scientific">Ziziphus jujuba var. spinosa</name>
    <dbReference type="NCBI Taxonomy" id="714518"/>
    <lineage>
        <taxon>Eukaryota</taxon>
        <taxon>Viridiplantae</taxon>
        <taxon>Streptophyta</taxon>
        <taxon>Embryophyta</taxon>
        <taxon>Tracheophyta</taxon>
        <taxon>Spermatophyta</taxon>
        <taxon>Magnoliopsida</taxon>
        <taxon>eudicotyledons</taxon>
        <taxon>Gunneridae</taxon>
        <taxon>Pentapetalae</taxon>
        <taxon>rosids</taxon>
        <taxon>fabids</taxon>
        <taxon>Rosales</taxon>
        <taxon>Rhamnaceae</taxon>
        <taxon>Paliureae</taxon>
        <taxon>Ziziphus</taxon>
    </lineage>
</organism>
<dbReference type="AlphaFoldDB" id="A0A978U7Y4"/>
<reference evidence="1" key="1">
    <citation type="journal article" date="2021" name="Front. Plant Sci.">
        <title>Chromosome-Scale Genome Assembly for Chinese Sour Jujube and Insights Into Its Genome Evolution and Domestication Signature.</title>
        <authorList>
            <person name="Shen L.-Y."/>
            <person name="Luo H."/>
            <person name="Wang X.-L."/>
            <person name="Wang X.-M."/>
            <person name="Qiu X.-J."/>
            <person name="Liu H."/>
            <person name="Zhou S.-S."/>
            <person name="Jia K.-H."/>
            <person name="Nie S."/>
            <person name="Bao Y.-T."/>
            <person name="Zhang R.-G."/>
            <person name="Yun Q.-Z."/>
            <person name="Chai Y.-H."/>
            <person name="Lu J.-Y."/>
            <person name="Li Y."/>
            <person name="Zhao S.-W."/>
            <person name="Mao J.-F."/>
            <person name="Jia S.-G."/>
            <person name="Mao Y.-M."/>
        </authorList>
    </citation>
    <scope>NUCLEOTIDE SEQUENCE</scope>
    <source>
        <strain evidence="1">AT0</strain>
        <tissue evidence="1">Leaf</tissue>
    </source>
</reference>
<dbReference type="EMBL" id="JAEACU010000478">
    <property type="protein sequence ID" value="KAH7510548.1"/>
    <property type="molecule type" value="Genomic_DNA"/>
</dbReference>
<dbReference type="Proteomes" id="UP000813462">
    <property type="component" value="Unassembled WGS sequence"/>
</dbReference>
<protein>
    <submittedName>
        <fullName evidence="1">Uncharacterized protein</fullName>
    </submittedName>
</protein>
<proteinExistence type="predicted"/>
<evidence type="ECO:0000313" key="2">
    <source>
        <dbReference type="Proteomes" id="UP000813462"/>
    </source>
</evidence>
<gene>
    <name evidence="1" type="ORF">FEM48_ZijujUnG0115200</name>
</gene>
<sequence length="198" mass="23134">MVVKRLSDSYATNYNKVLYVSIGFYEEDVLEVVMKGQVVEYKQSRAFFLHMRKKRVMAPLEEVDLSSIKYEDEEFQGNFQIYSYIADLLNWNKFDELLNNTEIPEAPTFKPEFPPQVFLHCAHFSFDVPFCYNQCNRSSIKMIASVWHELEPKPGVVMLNEEGKPKERVELASKSLQQYDPASYWNGDSTPLISFQTK</sequence>
<accession>A0A978U7Y4</accession>
<evidence type="ECO:0000313" key="1">
    <source>
        <dbReference type="EMBL" id="KAH7510548.1"/>
    </source>
</evidence>
<name>A0A978U7Y4_ZIZJJ</name>
<comment type="caution">
    <text evidence="1">The sequence shown here is derived from an EMBL/GenBank/DDBJ whole genome shotgun (WGS) entry which is preliminary data.</text>
</comment>